<dbReference type="InterPro" id="IPR039537">
    <property type="entry name" value="Retrotran_Ty1/copia-like"/>
</dbReference>
<dbReference type="InterPro" id="IPR013103">
    <property type="entry name" value="RVT_2"/>
</dbReference>
<evidence type="ECO:0000256" key="5">
    <source>
        <dbReference type="SAM" id="MobiDB-lite"/>
    </source>
</evidence>
<dbReference type="InterPro" id="IPR036397">
    <property type="entry name" value="RNaseH_sf"/>
</dbReference>
<dbReference type="InterPro" id="IPR054722">
    <property type="entry name" value="PolX-like_BBD"/>
</dbReference>
<keyword evidence="3" id="KW-0064">Aspartyl protease</keyword>
<dbReference type="Gene3D" id="3.30.420.10">
    <property type="entry name" value="Ribonuclease H-like superfamily/Ribonuclease H"/>
    <property type="match status" value="1"/>
</dbReference>
<dbReference type="InterPro" id="IPR012337">
    <property type="entry name" value="RNaseH-like_sf"/>
</dbReference>
<dbReference type="GO" id="GO:0006508">
    <property type="term" value="P:proteolysis"/>
    <property type="evidence" value="ECO:0007669"/>
    <property type="project" value="UniProtKB-KW"/>
</dbReference>
<keyword evidence="4" id="KW-0378">Hydrolase</keyword>
<evidence type="ECO:0000259" key="6">
    <source>
        <dbReference type="PROSITE" id="PS50994"/>
    </source>
</evidence>
<dbReference type="InterPro" id="IPR057670">
    <property type="entry name" value="SH3_retrovirus"/>
</dbReference>
<dbReference type="PANTHER" id="PTHR42648:SF25">
    <property type="entry name" value="RNA-DIRECTED DNA POLYMERASE"/>
    <property type="match status" value="1"/>
</dbReference>
<accession>A0AA38STI4</accession>
<feature type="compositionally biased region" description="Low complexity" evidence="5">
    <location>
        <begin position="666"/>
        <end position="678"/>
    </location>
</feature>
<gene>
    <name evidence="7" type="ORF">OSB04_028887</name>
</gene>
<keyword evidence="8" id="KW-1185">Reference proteome</keyword>
<reference evidence="7" key="1">
    <citation type="submission" date="2023-03" db="EMBL/GenBank/DDBJ databases">
        <title>Chromosome-scale reference genome and RAD-based genetic map of yellow starthistle (Centaurea solstitialis) reveal putative structural variation and QTLs associated with invader traits.</title>
        <authorList>
            <person name="Reatini B."/>
            <person name="Cang F.A."/>
            <person name="Jiang Q."/>
            <person name="Mckibben M.T.W."/>
            <person name="Barker M.S."/>
            <person name="Rieseberg L.H."/>
            <person name="Dlugosch K.M."/>
        </authorList>
    </citation>
    <scope>NUCLEOTIDE SEQUENCE</scope>
    <source>
        <strain evidence="7">CAN-66</strain>
        <tissue evidence="7">Leaf</tissue>
    </source>
</reference>
<dbReference type="GO" id="GO:0015074">
    <property type="term" value="P:DNA integration"/>
    <property type="evidence" value="ECO:0007669"/>
    <property type="project" value="InterPro"/>
</dbReference>
<keyword evidence="1" id="KW-0645">Protease</keyword>
<dbReference type="Pfam" id="PF22936">
    <property type="entry name" value="Pol_BBD"/>
    <property type="match status" value="1"/>
</dbReference>
<evidence type="ECO:0000256" key="2">
    <source>
        <dbReference type="ARBA" id="ARBA00022723"/>
    </source>
</evidence>
<keyword evidence="2" id="KW-0479">Metal-binding</keyword>
<evidence type="ECO:0000313" key="8">
    <source>
        <dbReference type="Proteomes" id="UP001172457"/>
    </source>
</evidence>
<dbReference type="GO" id="GO:0003676">
    <property type="term" value="F:nucleic acid binding"/>
    <property type="evidence" value="ECO:0007669"/>
    <property type="project" value="InterPro"/>
</dbReference>
<evidence type="ECO:0000256" key="3">
    <source>
        <dbReference type="ARBA" id="ARBA00022750"/>
    </source>
</evidence>
<dbReference type="InterPro" id="IPR043502">
    <property type="entry name" value="DNA/RNA_pol_sf"/>
</dbReference>
<comment type="caution">
    <text evidence="7">The sequence shown here is derived from an EMBL/GenBank/DDBJ whole genome shotgun (WGS) entry which is preliminary data.</text>
</comment>
<evidence type="ECO:0000256" key="4">
    <source>
        <dbReference type="ARBA" id="ARBA00022801"/>
    </source>
</evidence>
<dbReference type="PANTHER" id="PTHR42648">
    <property type="entry name" value="TRANSPOSASE, PUTATIVE-RELATED"/>
    <property type="match status" value="1"/>
</dbReference>
<dbReference type="Pfam" id="PF25597">
    <property type="entry name" value="SH3_retrovirus"/>
    <property type="match status" value="1"/>
</dbReference>
<feature type="region of interest" description="Disordered" evidence="5">
    <location>
        <begin position="609"/>
        <end position="680"/>
    </location>
</feature>
<dbReference type="AlphaFoldDB" id="A0AA38STI4"/>
<protein>
    <recommendedName>
        <fullName evidence="6">Integrase catalytic domain-containing protein</fullName>
    </recommendedName>
</protein>
<name>A0AA38STI4_9ASTR</name>
<dbReference type="GO" id="GO:0046872">
    <property type="term" value="F:metal ion binding"/>
    <property type="evidence" value="ECO:0007669"/>
    <property type="project" value="UniProtKB-KW"/>
</dbReference>
<dbReference type="InterPro" id="IPR025724">
    <property type="entry name" value="GAG-pre-integrase_dom"/>
</dbReference>
<dbReference type="GO" id="GO:0004190">
    <property type="term" value="F:aspartic-type endopeptidase activity"/>
    <property type="evidence" value="ECO:0007669"/>
    <property type="project" value="UniProtKB-KW"/>
</dbReference>
<dbReference type="PROSITE" id="PS50994">
    <property type="entry name" value="INTEGRASE"/>
    <property type="match status" value="1"/>
</dbReference>
<dbReference type="SUPFAM" id="SSF53098">
    <property type="entry name" value="Ribonuclease H-like"/>
    <property type="match status" value="1"/>
</dbReference>
<feature type="domain" description="Integrase catalytic" evidence="6">
    <location>
        <begin position="421"/>
        <end position="539"/>
    </location>
</feature>
<dbReference type="Pfam" id="PF13976">
    <property type="entry name" value="gag_pre-integrs"/>
    <property type="match status" value="1"/>
</dbReference>
<evidence type="ECO:0000256" key="1">
    <source>
        <dbReference type="ARBA" id="ARBA00022670"/>
    </source>
</evidence>
<dbReference type="InterPro" id="IPR001584">
    <property type="entry name" value="Integrase_cat-core"/>
</dbReference>
<dbReference type="SUPFAM" id="SSF56672">
    <property type="entry name" value="DNA/RNA polymerases"/>
    <property type="match status" value="1"/>
</dbReference>
<feature type="compositionally biased region" description="Polar residues" evidence="5">
    <location>
        <begin position="625"/>
        <end position="637"/>
    </location>
</feature>
<organism evidence="7 8">
    <name type="scientific">Centaurea solstitialis</name>
    <name type="common">yellow star-thistle</name>
    <dbReference type="NCBI Taxonomy" id="347529"/>
    <lineage>
        <taxon>Eukaryota</taxon>
        <taxon>Viridiplantae</taxon>
        <taxon>Streptophyta</taxon>
        <taxon>Embryophyta</taxon>
        <taxon>Tracheophyta</taxon>
        <taxon>Spermatophyta</taxon>
        <taxon>Magnoliopsida</taxon>
        <taxon>eudicotyledons</taxon>
        <taxon>Gunneridae</taxon>
        <taxon>Pentapetalae</taxon>
        <taxon>asterids</taxon>
        <taxon>campanulids</taxon>
        <taxon>Asterales</taxon>
        <taxon>Asteraceae</taxon>
        <taxon>Carduoideae</taxon>
        <taxon>Cardueae</taxon>
        <taxon>Centaureinae</taxon>
        <taxon>Centaurea</taxon>
    </lineage>
</organism>
<sequence length="1085" mass="125396">MRPWLEYWVRSDGWVVGQLFCLWFIRRLRPASPIVAAIEQFSDLEKTTIGEIIGRPKAFQERLNLLSGNPTDNQDKLLFTNHDNNFLSHEKHFKNGGQEKFRSSQNNRQDERTKPFNKWKKFSHKFKKNNFQKGAKDLSKVKCYKCNKVGHVRRNSKLKDSGQEQSNLVQEDIETTLLMAVQDKEDTVEEIFLDEKEIEPEKYISTDESLWYLDNGASNHMTGVRTHFKEIDEKISGRVRFGDGSYVEIKGRGSILRECKNKEQRIILNVYYIPILKSNILSLGQLTENGCKIIMQDNVLLLYGQDQKLLMRVERSRNRLYKISLKVGVPICLLTNLENHASLWHARLGHLNFDSIKQMTRKKLVEGIPSISHKNQVCNACLLGKHMFGDLCGHISPATELGKKYMFLLVYVAYFLNSKDEAFETFKEFKLKVENETLRTDRGGEFTSREFTRYYKENGIFRQLTAPYSPQQNGMVERRNRSVMCTTRSMLKAMNMPQNFWAEAIRHAGRKPNLRHLRVFGCKAYAKVTKPHLKKLDDRSKELVYLGTEPRSKAYRLFDPITKRIIVSRDVKFKEDEGWDWNCYLDNVDPKEPEWKDFVINDNRTSSSRIINEVSTQDSEKNDEVSTPSPMQNNAQGDMSDDEIVQPIDNLSTPPPYTYEPNSEESAGYTSSIASSSRSYDHTPIQGFKYLCEVYERAPEVQSNELLLLEEEPRNYKEDARDKKWIEAMQTEINAINKNKTWKLATLPDKQKAIGLKWVFNRGEHGSVRSGFLAGTEPKTEPFGAKTETEPFGFSVSVRFFGFFSVFGFSVFRFGFCSPLVFKLKRDANGKIIKYKARLVAKGYVQEHGIDYDEVFAPVARMETVRLVLALAAYHGWEVHHLDVKSTFLHGELKEEVYVTQPEGFIKPGNENKVYRLAKALSRLKQAPRAWNMKLDQTLKSLDFKKCTLEQAVYTRISKDSMLLVGIYVDDLIVTGSSKEDLQKFKSQMEEKFEMSDLGYPNRGGISIKQSGYANKILKEARMLDCNETEIPMDPGTKLIKTQGEELKSNWVFKIFTSYKTRSQLFSWSVKPFYARTKGTTYEGN</sequence>
<proteinExistence type="predicted"/>
<evidence type="ECO:0000313" key="7">
    <source>
        <dbReference type="EMBL" id="KAJ9542381.1"/>
    </source>
</evidence>
<dbReference type="Pfam" id="PF07727">
    <property type="entry name" value="RVT_2"/>
    <property type="match status" value="1"/>
</dbReference>
<dbReference type="Proteomes" id="UP001172457">
    <property type="component" value="Chromosome 7"/>
</dbReference>
<dbReference type="EMBL" id="JARYMX010000007">
    <property type="protein sequence ID" value="KAJ9542381.1"/>
    <property type="molecule type" value="Genomic_DNA"/>
</dbReference>